<evidence type="ECO:0000313" key="2">
    <source>
        <dbReference type="EMBL" id="KAJ8602958.1"/>
    </source>
</evidence>
<proteinExistence type="predicted"/>
<reference evidence="2" key="1">
    <citation type="submission" date="2023-01" db="EMBL/GenBank/DDBJ databases">
        <title>Metagenome sequencing of chrysophaentin producing Chrysophaeum taylorii.</title>
        <authorList>
            <person name="Davison J."/>
            <person name="Bewley C."/>
        </authorList>
    </citation>
    <scope>NUCLEOTIDE SEQUENCE</scope>
    <source>
        <strain evidence="2">NIES-1699</strain>
    </source>
</reference>
<protein>
    <submittedName>
        <fullName evidence="2">Uncharacterized protein</fullName>
    </submittedName>
</protein>
<comment type="caution">
    <text evidence="2">The sequence shown here is derived from an EMBL/GenBank/DDBJ whole genome shotgun (WGS) entry which is preliminary data.</text>
</comment>
<keyword evidence="3" id="KW-1185">Reference proteome</keyword>
<feature type="chain" id="PRO_5042278500" evidence="1">
    <location>
        <begin position="21"/>
        <end position="207"/>
    </location>
</feature>
<evidence type="ECO:0000256" key="1">
    <source>
        <dbReference type="SAM" id="SignalP"/>
    </source>
</evidence>
<organism evidence="2 3">
    <name type="scientific">Chrysophaeum taylorii</name>
    <dbReference type="NCBI Taxonomy" id="2483200"/>
    <lineage>
        <taxon>Eukaryota</taxon>
        <taxon>Sar</taxon>
        <taxon>Stramenopiles</taxon>
        <taxon>Ochrophyta</taxon>
        <taxon>Pelagophyceae</taxon>
        <taxon>Pelagomonadales</taxon>
        <taxon>Pelagomonadaceae</taxon>
        <taxon>Chrysophaeum</taxon>
    </lineage>
</organism>
<dbReference type="AlphaFoldDB" id="A0AAD7XP16"/>
<accession>A0AAD7XP16</accession>
<dbReference type="EMBL" id="JAQMWT010000362">
    <property type="protein sequence ID" value="KAJ8602958.1"/>
    <property type="molecule type" value="Genomic_DNA"/>
</dbReference>
<evidence type="ECO:0000313" key="3">
    <source>
        <dbReference type="Proteomes" id="UP001230188"/>
    </source>
</evidence>
<name>A0AAD7XP16_9STRA</name>
<sequence length="207" mass="22473">MWRLLVLVALAGAECPEASAELALSVSGPVHIDYADKPNGQGSWRQTARELREKTVVCARGDACFKLDVSGNTGAVSVSSGQYSASCGVSDCYFRGCVAPSGDLEWLVERNLDTEVPEETLSTDSPDDASARMLKVFDQVRKLNTAYSYDFDCTSSLEECVDDSQCSSDEYCFFSSSRKKQRMLRDASGKSRSLLFGTNSVGECVCS</sequence>
<feature type="signal peptide" evidence="1">
    <location>
        <begin position="1"/>
        <end position="20"/>
    </location>
</feature>
<gene>
    <name evidence="2" type="ORF">CTAYLR_001556</name>
</gene>
<keyword evidence="1" id="KW-0732">Signal</keyword>
<dbReference type="Proteomes" id="UP001230188">
    <property type="component" value="Unassembled WGS sequence"/>
</dbReference>